<dbReference type="InterPro" id="IPR014710">
    <property type="entry name" value="RmlC-like_jellyroll"/>
</dbReference>
<evidence type="ECO:0008006" key="3">
    <source>
        <dbReference type="Google" id="ProtNLM"/>
    </source>
</evidence>
<keyword evidence="2" id="KW-1185">Reference proteome</keyword>
<proteinExistence type="predicted"/>
<dbReference type="EMBL" id="JBHSAB010000010">
    <property type="protein sequence ID" value="MFC3908681.1"/>
    <property type="molecule type" value="Genomic_DNA"/>
</dbReference>
<dbReference type="Proteomes" id="UP001595758">
    <property type="component" value="Unassembled WGS sequence"/>
</dbReference>
<sequence length="119" mass="13525">MKKYITLYSGTDNKSYFKEEEHDVESIQHLGAYSARIPATGFKFRMFKAGLEYNWHNPPQPQYIIYLNGEVEVEASGGEKRVFKSGDVLFANDMVGQGHITRTLTDGNSIIVTTQDEQE</sequence>
<evidence type="ECO:0000313" key="2">
    <source>
        <dbReference type="Proteomes" id="UP001595758"/>
    </source>
</evidence>
<reference evidence="2" key="1">
    <citation type="journal article" date="2019" name="Int. J. Syst. Evol. Microbiol.">
        <title>The Global Catalogue of Microorganisms (GCM) 10K type strain sequencing project: providing services to taxonomists for standard genome sequencing and annotation.</title>
        <authorList>
            <consortium name="The Broad Institute Genomics Platform"/>
            <consortium name="The Broad Institute Genome Sequencing Center for Infectious Disease"/>
            <person name="Wu L."/>
            <person name="Ma J."/>
        </authorList>
    </citation>
    <scope>NUCLEOTIDE SEQUENCE [LARGE SCALE GENOMIC DNA]</scope>
    <source>
        <strain evidence="2">CCUG 59858</strain>
    </source>
</reference>
<dbReference type="Gene3D" id="2.60.120.10">
    <property type="entry name" value="Jelly Rolls"/>
    <property type="match status" value="1"/>
</dbReference>
<dbReference type="InterPro" id="IPR011051">
    <property type="entry name" value="RmlC_Cupin_sf"/>
</dbReference>
<evidence type="ECO:0000313" key="1">
    <source>
        <dbReference type="EMBL" id="MFC3908681.1"/>
    </source>
</evidence>
<dbReference type="SUPFAM" id="SSF51182">
    <property type="entry name" value="RmlC-like cupins"/>
    <property type="match status" value="1"/>
</dbReference>
<gene>
    <name evidence="1" type="ORF">ACFORL_06270</name>
</gene>
<organism evidence="1 2">
    <name type="scientific">Legionella dresdenensis</name>
    <dbReference type="NCBI Taxonomy" id="450200"/>
    <lineage>
        <taxon>Bacteria</taxon>
        <taxon>Pseudomonadati</taxon>
        <taxon>Pseudomonadota</taxon>
        <taxon>Gammaproteobacteria</taxon>
        <taxon>Legionellales</taxon>
        <taxon>Legionellaceae</taxon>
        <taxon>Legionella</taxon>
    </lineage>
</organism>
<dbReference type="RefSeq" id="WP_382342187.1">
    <property type="nucleotide sequence ID" value="NZ_JBHSAB010000010.1"/>
</dbReference>
<accession>A0ABV8CET9</accession>
<protein>
    <recommendedName>
        <fullName evidence="3">Cupin domain protein</fullName>
    </recommendedName>
</protein>
<name>A0ABV8CET9_9GAMM</name>
<comment type="caution">
    <text evidence="1">The sequence shown here is derived from an EMBL/GenBank/DDBJ whole genome shotgun (WGS) entry which is preliminary data.</text>
</comment>